<evidence type="ECO:0000259" key="2">
    <source>
        <dbReference type="Pfam" id="PF21338"/>
    </source>
</evidence>
<keyword evidence="4" id="KW-1185">Reference proteome</keyword>
<dbReference type="Gene3D" id="3.90.15.10">
    <property type="entry name" value="Topoisomerase I, Chain A, domain 3"/>
    <property type="match status" value="1"/>
</dbReference>
<accession>K8P2N2</accession>
<dbReference type="GO" id="GO:0003677">
    <property type="term" value="F:DNA binding"/>
    <property type="evidence" value="ECO:0007669"/>
    <property type="project" value="InterPro"/>
</dbReference>
<feature type="domain" description="DNA topoisomerase IB N-terminal" evidence="2">
    <location>
        <begin position="67"/>
        <end position="115"/>
    </location>
</feature>
<protein>
    <submittedName>
        <fullName evidence="3">Uncharacterized protein</fullName>
    </submittedName>
</protein>
<dbReference type="SUPFAM" id="SSF55869">
    <property type="entry name" value="DNA topoisomerase I domain"/>
    <property type="match status" value="1"/>
</dbReference>
<gene>
    <name evidence="3" type="ORF">HMPREF9696_03085</name>
</gene>
<dbReference type="SUPFAM" id="SSF56349">
    <property type="entry name" value="DNA breaking-rejoining enzymes"/>
    <property type="match status" value="1"/>
</dbReference>
<dbReference type="Proteomes" id="UP000001095">
    <property type="component" value="Unassembled WGS sequence"/>
</dbReference>
<dbReference type="Gene3D" id="3.30.66.10">
    <property type="entry name" value="DNA topoisomerase I domain"/>
    <property type="match status" value="1"/>
</dbReference>
<dbReference type="PATRIC" id="fig|883079.3.peg.3150"/>
<dbReference type="GO" id="GO:0006265">
    <property type="term" value="P:DNA topological change"/>
    <property type="evidence" value="ECO:0007669"/>
    <property type="project" value="InterPro"/>
</dbReference>
<dbReference type="InterPro" id="IPR014711">
    <property type="entry name" value="TopoI_cat_a-hlx-sub_euk"/>
</dbReference>
<dbReference type="Pfam" id="PF01028">
    <property type="entry name" value="Topoisom_I"/>
    <property type="match status" value="1"/>
</dbReference>
<dbReference type="HOGENOM" id="CLU_046978_1_1_5"/>
<dbReference type="GO" id="GO:0003917">
    <property type="term" value="F:DNA topoisomerase type I (single strand cut, ATP-independent) activity"/>
    <property type="evidence" value="ECO:0007669"/>
    <property type="project" value="InterPro"/>
</dbReference>
<dbReference type="InterPro" id="IPR011010">
    <property type="entry name" value="DNA_brk_join_enz"/>
</dbReference>
<feature type="domain" description="DNA topoisomerase I catalytic core eukaryotic-type" evidence="1">
    <location>
        <begin position="132"/>
        <end position="347"/>
    </location>
</feature>
<name>K8P2N2_9BRAD</name>
<dbReference type="AlphaFoldDB" id="K8P2N2"/>
<dbReference type="InterPro" id="IPR049331">
    <property type="entry name" value="Top1B_N_bact"/>
</dbReference>
<organism evidence="3 4">
    <name type="scientific">Afipia clevelandensis ATCC 49720</name>
    <dbReference type="NCBI Taxonomy" id="883079"/>
    <lineage>
        <taxon>Bacteria</taxon>
        <taxon>Pseudomonadati</taxon>
        <taxon>Pseudomonadota</taxon>
        <taxon>Alphaproteobacteria</taxon>
        <taxon>Hyphomicrobiales</taxon>
        <taxon>Nitrobacteraceae</taxon>
        <taxon>Afipia</taxon>
    </lineage>
</organism>
<proteinExistence type="predicted"/>
<dbReference type="Gene3D" id="1.10.132.120">
    <property type="match status" value="1"/>
</dbReference>
<dbReference type="EMBL" id="AGWY01000012">
    <property type="protein sequence ID" value="EKS33965.1"/>
    <property type="molecule type" value="Genomic_DNA"/>
</dbReference>
<sequence>MPRREIVQVMADAQIIAELKEGARGITPPDASAQRKPSSVRRLTKKLGLKIGDQMEFDIRRVKRGKGYSFVRAGGKLVRDAATIRRFNAMAVPPAYVDVRYASDPRSHLQAVGRDAAGRLQYRYHPDWEKVRETRKARRLASLIEALPKIRRSVAQHLGNDAPTREFTLAAVIELVARTAIRPGNESYARLNGTRGATTLLKSNVMIEDDCIVLSFRAKGNKAVRKECNAARLVRAVETLRALPGRRLFQYRDDHGVVRTVSTAQVNAFLREIAGLRISLKDFRTLMASAAVLESLSRMVPAESARGRRKQVLEAVRAAADELSNTPAICRKSYVHDTIVTAFEDGILERFAATLKGCRSPARREQILAKVVLTAAA</sequence>
<evidence type="ECO:0000313" key="3">
    <source>
        <dbReference type="EMBL" id="EKS33965.1"/>
    </source>
</evidence>
<dbReference type="InterPro" id="IPR035447">
    <property type="entry name" value="DNA_topo_I_N_sf"/>
</dbReference>
<dbReference type="PROSITE" id="PS52038">
    <property type="entry name" value="TOPO_IB_2"/>
    <property type="match status" value="1"/>
</dbReference>
<evidence type="ECO:0000259" key="1">
    <source>
        <dbReference type="Pfam" id="PF01028"/>
    </source>
</evidence>
<comment type="caution">
    <text evidence="3">The sequence shown here is derived from an EMBL/GenBank/DDBJ whole genome shotgun (WGS) entry which is preliminary data.</text>
</comment>
<evidence type="ECO:0000313" key="4">
    <source>
        <dbReference type="Proteomes" id="UP000001095"/>
    </source>
</evidence>
<dbReference type="Pfam" id="PF21338">
    <property type="entry name" value="Top1B_N_bact"/>
    <property type="match status" value="1"/>
</dbReference>
<reference evidence="3 4" key="1">
    <citation type="submission" date="2012-04" db="EMBL/GenBank/DDBJ databases">
        <title>The Genome Sequence of Afipia clevelandensis ATCC 49720.</title>
        <authorList>
            <consortium name="The Broad Institute Genome Sequencing Platform"/>
            <person name="Earl A."/>
            <person name="Ward D."/>
            <person name="Feldgarden M."/>
            <person name="Gevers D."/>
            <person name="Huys G."/>
            <person name="Walker B."/>
            <person name="Young S.K."/>
            <person name="Zeng Q."/>
            <person name="Gargeya S."/>
            <person name="Fitzgerald M."/>
            <person name="Haas B."/>
            <person name="Abouelleil A."/>
            <person name="Alvarado L."/>
            <person name="Arachchi H.M."/>
            <person name="Berlin A."/>
            <person name="Chapman S.B."/>
            <person name="Goldberg J."/>
            <person name="Griggs A."/>
            <person name="Gujja S."/>
            <person name="Hansen M."/>
            <person name="Howarth C."/>
            <person name="Imamovic A."/>
            <person name="Larimer J."/>
            <person name="McCowen C."/>
            <person name="Montmayeur A."/>
            <person name="Murphy C."/>
            <person name="Neiman D."/>
            <person name="Pearson M."/>
            <person name="Priest M."/>
            <person name="Roberts A."/>
            <person name="Saif S."/>
            <person name="Shea T."/>
            <person name="Sisk P."/>
            <person name="Sykes S."/>
            <person name="Wortman J."/>
            <person name="Nusbaum C."/>
            <person name="Birren B."/>
        </authorList>
    </citation>
    <scope>NUCLEOTIDE SEQUENCE [LARGE SCALE GENOMIC DNA]</scope>
    <source>
        <strain evidence="3 4">ATCC 49720</strain>
    </source>
</reference>
<dbReference type="InterPro" id="IPR013500">
    <property type="entry name" value="TopoI_cat_euk"/>
</dbReference>